<protein>
    <recommendedName>
        <fullName evidence="1">Phosphonoacetaldehyde hydrolase</fullName>
        <shortName evidence="1">Phosphonatase</shortName>
        <ecNumber evidence="1">3.11.1.1</ecNumber>
    </recommendedName>
    <alternativeName>
        <fullName evidence="1">Phosphonoacetaldehyde phosphonohydrolase</fullName>
    </alternativeName>
</protein>
<sequence>MKYEGIIFDWAGTTVDYGCMAPVRAFDEAFKSFGIEPTMEEIRKPMGMLKIDHVRTMLQMERINNLWKEKYNRDWTEDDVQKIYEISERKIFEVLDKYTDIKPHVLETIIEIRNKGLKIGSTTGYTSDMMKIVTDRAKQQGYTPDFWISPDMVNSKGRPYPYMIFRNMEALELISVDKVLKVGDTIADIKEGVNAGIDTVGIIEGSSLMGLSQEEYEALSEDKKNAMDLKVVSAYQDAGAKYIIRDISGLLDILK</sequence>
<dbReference type="RefSeq" id="WP_018999227.1">
    <property type="nucleotide sequence ID" value="NZ_UGPP01000001.1"/>
</dbReference>
<comment type="function">
    <text evidence="1">Involved in phosphonate degradation.</text>
</comment>
<dbReference type="Proteomes" id="UP000255234">
    <property type="component" value="Unassembled WGS sequence"/>
</dbReference>
<dbReference type="InterPro" id="IPR036412">
    <property type="entry name" value="HAD-like_sf"/>
</dbReference>
<dbReference type="NCBIfam" id="TIGR01422">
    <property type="entry name" value="phosphonatase"/>
    <property type="match status" value="1"/>
</dbReference>
<evidence type="ECO:0000256" key="1">
    <source>
        <dbReference type="HAMAP-Rule" id="MF_01375"/>
    </source>
</evidence>
<keyword evidence="1" id="KW-0460">Magnesium</keyword>
<dbReference type="SFLD" id="SFLDS00003">
    <property type="entry name" value="Haloacid_Dehalogenase"/>
    <property type="match status" value="1"/>
</dbReference>
<dbReference type="PANTHER" id="PTHR43434">
    <property type="entry name" value="PHOSPHOGLYCOLATE PHOSPHATASE"/>
    <property type="match status" value="1"/>
</dbReference>
<dbReference type="SFLD" id="SFLDG01135">
    <property type="entry name" value="C1.5.6:_HAD__Beta-PGM__Phospha"/>
    <property type="match status" value="1"/>
</dbReference>
<dbReference type="EC" id="3.11.1.1" evidence="1"/>
<comment type="subunit">
    <text evidence="1">Homodimer.</text>
</comment>
<accession>A0A378NQT7</accession>
<dbReference type="PANTHER" id="PTHR43434:SF19">
    <property type="entry name" value="PHOSPHONOACETALDEHYDE HYDROLASE"/>
    <property type="match status" value="1"/>
</dbReference>
<dbReference type="InterPro" id="IPR023198">
    <property type="entry name" value="PGP-like_dom2"/>
</dbReference>
<dbReference type="InterPro" id="IPR023214">
    <property type="entry name" value="HAD_sf"/>
</dbReference>
<dbReference type="InterPro" id="IPR050155">
    <property type="entry name" value="HAD-like_hydrolase_sf"/>
</dbReference>
<dbReference type="SFLD" id="SFLDG01129">
    <property type="entry name" value="C1.5:_HAD__Beta-PGM__Phosphata"/>
    <property type="match status" value="1"/>
</dbReference>
<organism evidence="2 3">
    <name type="scientific">Megamonas hypermegale</name>
    <dbReference type="NCBI Taxonomy" id="158847"/>
    <lineage>
        <taxon>Bacteria</taxon>
        <taxon>Bacillati</taxon>
        <taxon>Bacillota</taxon>
        <taxon>Negativicutes</taxon>
        <taxon>Selenomonadales</taxon>
        <taxon>Selenomonadaceae</taxon>
        <taxon>Megamonas</taxon>
    </lineage>
</organism>
<feature type="binding site" evidence="1">
    <location>
        <position position="9"/>
    </location>
    <ligand>
        <name>Mg(2+)</name>
        <dbReference type="ChEBI" id="CHEBI:18420"/>
    </ligand>
</feature>
<feature type="active site" description="Nucleophile" evidence="1">
    <location>
        <position position="9"/>
    </location>
</feature>
<keyword evidence="1" id="KW-0704">Schiff base</keyword>
<dbReference type="Gene3D" id="3.40.50.1000">
    <property type="entry name" value="HAD superfamily/HAD-like"/>
    <property type="match status" value="1"/>
</dbReference>
<dbReference type="Pfam" id="PF13419">
    <property type="entry name" value="HAD_2"/>
    <property type="match status" value="1"/>
</dbReference>
<dbReference type="HAMAP" id="MF_01375">
    <property type="entry name" value="PhnX"/>
    <property type="match status" value="1"/>
</dbReference>
<feature type="binding site" evidence="1">
    <location>
        <position position="184"/>
    </location>
    <ligand>
        <name>Mg(2+)</name>
        <dbReference type="ChEBI" id="CHEBI:18420"/>
    </ligand>
</feature>
<dbReference type="GO" id="GO:0050194">
    <property type="term" value="F:phosphonoacetaldehyde hydrolase activity"/>
    <property type="evidence" value="ECO:0007669"/>
    <property type="project" value="UniProtKB-UniRule"/>
</dbReference>
<keyword evidence="1" id="KW-0479">Metal-binding</keyword>
<keyword evidence="1 2" id="KW-0378">Hydrolase</keyword>
<dbReference type="GO" id="GO:0019700">
    <property type="term" value="P:organic phosphonate catabolic process"/>
    <property type="evidence" value="ECO:0007669"/>
    <property type="project" value="InterPro"/>
</dbReference>
<comment type="catalytic activity">
    <reaction evidence="1">
        <text>phosphonoacetaldehyde + H2O = acetaldehyde + phosphate + H(+)</text>
        <dbReference type="Rhea" id="RHEA:18905"/>
        <dbReference type="ChEBI" id="CHEBI:15343"/>
        <dbReference type="ChEBI" id="CHEBI:15377"/>
        <dbReference type="ChEBI" id="CHEBI:15378"/>
        <dbReference type="ChEBI" id="CHEBI:43474"/>
        <dbReference type="ChEBI" id="CHEBI:58383"/>
        <dbReference type="EC" id="3.11.1.1"/>
    </reaction>
</comment>
<comment type="similarity">
    <text evidence="1">Belongs to the HAD-like hydrolase superfamily. PhnX family.</text>
</comment>
<reference evidence="2 3" key="1">
    <citation type="submission" date="2018-06" db="EMBL/GenBank/DDBJ databases">
        <authorList>
            <consortium name="Pathogen Informatics"/>
            <person name="Doyle S."/>
        </authorList>
    </citation>
    <scope>NUCLEOTIDE SEQUENCE [LARGE SCALE GENOMIC DNA]</scope>
    <source>
        <strain evidence="2 3">NCTC10571</strain>
    </source>
</reference>
<dbReference type="GO" id="GO:0008967">
    <property type="term" value="F:phosphoglycolate phosphatase activity"/>
    <property type="evidence" value="ECO:0007669"/>
    <property type="project" value="TreeGrafter"/>
</dbReference>
<dbReference type="AlphaFoldDB" id="A0A378NQT7"/>
<feature type="binding site" evidence="1">
    <location>
        <position position="11"/>
    </location>
    <ligand>
        <name>Mg(2+)</name>
        <dbReference type="ChEBI" id="CHEBI:18420"/>
    </ligand>
</feature>
<evidence type="ECO:0000313" key="2">
    <source>
        <dbReference type="EMBL" id="STY70711.1"/>
    </source>
</evidence>
<dbReference type="Gene3D" id="1.10.150.240">
    <property type="entry name" value="Putative phosphatase, domain 2"/>
    <property type="match status" value="1"/>
</dbReference>
<dbReference type="GO" id="GO:0006281">
    <property type="term" value="P:DNA repair"/>
    <property type="evidence" value="ECO:0007669"/>
    <property type="project" value="TreeGrafter"/>
</dbReference>
<name>A0A378NQT7_9FIRM</name>
<dbReference type="GO" id="GO:0000287">
    <property type="term" value="F:magnesium ion binding"/>
    <property type="evidence" value="ECO:0007669"/>
    <property type="project" value="UniProtKB-UniRule"/>
</dbReference>
<dbReference type="InterPro" id="IPR006323">
    <property type="entry name" value="Phosphonoacetald_hydro"/>
</dbReference>
<dbReference type="EMBL" id="UGPP01000001">
    <property type="protein sequence ID" value="STY70711.1"/>
    <property type="molecule type" value="Genomic_DNA"/>
</dbReference>
<dbReference type="GO" id="GO:0005829">
    <property type="term" value="C:cytosol"/>
    <property type="evidence" value="ECO:0007669"/>
    <property type="project" value="TreeGrafter"/>
</dbReference>
<dbReference type="InterPro" id="IPR041492">
    <property type="entry name" value="HAD_2"/>
</dbReference>
<proteinExistence type="inferred from homology"/>
<dbReference type="SUPFAM" id="SSF56784">
    <property type="entry name" value="HAD-like"/>
    <property type="match status" value="1"/>
</dbReference>
<comment type="cofactor">
    <cofactor evidence="1">
        <name>Mg(2+)</name>
        <dbReference type="ChEBI" id="CHEBI:18420"/>
    </cofactor>
    <text evidence="1">Binds 1 Mg(2+) ion per subunit.</text>
</comment>
<gene>
    <name evidence="1 2" type="primary">phnX</name>
    <name evidence="2" type="ORF">NCTC10571_00853</name>
</gene>
<evidence type="ECO:0000313" key="3">
    <source>
        <dbReference type="Proteomes" id="UP000255234"/>
    </source>
</evidence>
<feature type="active site" description="Schiff-base intermediate with substrate" evidence="1">
    <location>
        <position position="50"/>
    </location>
</feature>